<dbReference type="STRING" id="288992.SAMN04488522_1021187"/>
<evidence type="ECO:0000259" key="2">
    <source>
        <dbReference type="Pfam" id="PF00144"/>
    </source>
</evidence>
<evidence type="ECO:0000313" key="3">
    <source>
        <dbReference type="EMBL" id="SHF41622.1"/>
    </source>
</evidence>
<accession>A0A1M5BHD6</accession>
<name>A0A1M5BHD6_9SPHI</name>
<dbReference type="AlphaFoldDB" id="A0A1M5BHD6"/>
<protein>
    <submittedName>
        <fullName evidence="3">CubicO group peptidase, beta-lactamase class C family</fullName>
    </submittedName>
</protein>
<feature type="domain" description="Beta-lactamase-related" evidence="2">
    <location>
        <begin position="150"/>
        <end position="461"/>
    </location>
</feature>
<keyword evidence="4" id="KW-1185">Reference proteome</keyword>
<dbReference type="PANTHER" id="PTHR46825:SF8">
    <property type="entry name" value="BETA-LACTAMASE-RELATED"/>
    <property type="match status" value="1"/>
</dbReference>
<keyword evidence="1" id="KW-0732">Signal</keyword>
<reference evidence="4" key="1">
    <citation type="submission" date="2016-11" db="EMBL/GenBank/DDBJ databases">
        <authorList>
            <person name="Varghese N."/>
            <person name="Submissions S."/>
        </authorList>
    </citation>
    <scope>NUCLEOTIDE SEQUENCE [LARGE SCALE GENOMIC DNA]</scope>
    <source>
        <strain evidence="4">DSM 16990</strain>
    </source>
</reference>
<evidence type="ECO:0000256" key="1">
    <source>
        <dbReference type="SAM" id="SignalP"/>
    </source>
</evidence>
<evidence type="ECO:0000313" key="4">
    <source>
        <dbReference type="Proteomes" id="UP000184287"/>
    </source>
</evidence>
<dbReference type="InterPro" id="IPR050491">
    <property type="entry name" value="AmpC-like"/>
</dbReference>
<proteinExistence type="predicted"/>
<dbReference type="PANTHER" id="PTHR46825">
    <property type="entry name" value="D-ALANYL-D-ALANINE-CARBOXYPEPTIDASE/ENDOPEPTIDASE AMPH"/>
    <property type="match status" value="1"/>
</dbReference>
<dbReference type="InterPro" id="IPR012338">
    <property type="entry name" value="Beta-lactam/transpept-like"/>
</dbReference>
<gene>
    <name evidence="3" type="ORF">SAMN04488522_1021187</name>
</gene>
<dbReference type="Gene3D" id="3.40.710.10">
    <property type="entry name" value="DD-peptidase/beta-lactamase superfamily"/>
    <property type="match status" value="1"/>
</dbReference>
<feature type="chain" id="PRO_5012770420" evidence="1">
    <location>
        <begin position="25"/>
        <end position="473"/>
    </location>
</feature>
<dbReference type="EMBL" id="FQUQ01000002">
    <property type="protein sequence ID" value="SHF41622.1"/>
    <property type="molecule type" value="Genomic_DNA"/>
</dbReference>
<dbReference type="Pfam" id="PF00144">
    <property type="entry name" value="Beta-lactamase"/>
    <property type="match status" value="1"/>
</dbReference>
<organism evidence="3 4">
    <name type="scientific">Pedobacter caeni</name>
    <dbReference type="NCBI Taxonomy" id="288992"/>
    <lineage>
        <taxon>Bacteria</taxon>
        <taxon>Pseudomonadati</taxon>
        <taxon>Bacteroidota</taxon>
        <taxon>Sphingobacteriia</taxon>
        <taxon>Sphingobacteriales</taxon>
        <taxon>Sphingobacteriaceae</taxon>
        <taxon>Pedobacter</taxon>
    </lineage>
</organism>
<feature type="signal peptide" evidence="1">
    <location>
        <begin position="1"/>
        <end position="24"/>
    </location>
</feature>
<dbReference type="InterPro" id="IPR001466">
    <property type="entry name" value="Beta-lactam-related"/>
</dbReference>
<dbReference type="SUPFAM" id="SSF56601">
    <property type="entry name" value="beta-lactamase/transpeptidase-like"/>
    <property type="match status" value="1"/>
</dbReference>
<dbReference type="Proteomes" id="UP000184287">
    <property type="component" value="Unassembled WGS sequence"/>
</dbReference>
<sequence length="473" mass="52305">MKLFKVVASIVLLNLISLTVTAQANQPQKSDSVLLVIKQYINEHNTVAIYEMGNESFRKGFDKEKLGAFFEKEIYPLGKIRQSSPIVLSQNPEKYKLQFESGKLEFSFLLDKTGKFSSFTFSPFKAVITSKSVPAATSNKLSTVLDKQVDSIARRYIQKSNTVGLSIGVLKDGQMKTYGYGETSKGSSKLPDANTIFEIGSITKTFTATILAHYINEGKISLIDPIIKYLPDSLSANSELHKITILNLSNHTSGLPTIPGNFANKMNPANPYIHYDERLLFAGLRTCKLTTAPGTVYAYSNLATGLLGVILERISGKTYEQLVKKLITVPLHMHNTSQRLTPQQNKQFVKVYDADGDEIQPWDFNALAGCGSLRSTVNDLLLYAKANIKSDYVPLSNSFTLTHKVTYSKDPVVCLGWHLFQEDGASYYWHNGGTGGSRSYLILNTEKKIAVVVLSNSNVGVDDIGISILRKII</sequence>